<comment type="caution">
    <text evidence="2">The sequence shown here is derived from an EMBL/GenBank/DDBJ whole genome shotgun (WGS) entry which is preliminary data.</text>
</comment>
<dbReference type="GO" id="GO:0003677">
    <property type="term" value="F:DNA binding"/>
    <property type="evidence" value="ECO:0007669"/>
    <property type="project" value="InterPro"/>
</dbReference>
<accession>A0A3M8B9I7</accession>
<dbReference type="EMBL" id="RHHS01000011">
    <property type="protein sequence ID" value="RNB60068.1"/>
    <property type="molecule type" value="Genomic_DNA"/>
</dbReference>
<dbReference type="RefSeq" id="WP_122903340.1">
    <property type="nucleotide sequence ID" value="NZ_RHHS01000011.1"/>
</dbReference>
<name>A0A3M8B9I7_9BACL</name>
<protein>
    <recommendedName>
        <fullName evidence="1">Transposase IS4-like domain-containing protein</fullName>
    </recommendedName>
</protein>
<dbReference type="Pfam" id="PF01609">
    <property type="entry name" value="DDE_Tnp_1"/>
    <property type="match status" value="1"/>
</dbReference>
<dbReference type="AlphaFoldDB" id="A0A3M8B9I7"/>
<dbReference type="GO" id="GO:0006313">
    <property type="term" value="P:DNA transposition"/>
    <property type="evidence" value="ECO:0007669"/>
    <property type="project" value="InterPro"/>
</dbReference>
<evidence type="ECO:0000259" key="1">
    <source>
        <dbReference type="Pfam" id="PF01609"/>
    </source>
</evidence>
<organism evidence="2 3">
    <name type="scientific">Brevibacillus gelatini</name>
    <dbReference type="NCBI Taxonomy" id="1655277"/>
    <lineage>
        <taxon>Bacteria</taxon>
        <taxon>Bacillati</taxon>
        <taxon>Bacillota</taxon>
        <taxon>Bacilli</taxon>
        <taxon>Bacillales</taxon>
        <taxon>Paenibacillaceae</taxon>
        <taxon>Brevibacillus</taxon>
    </lineage>
</organism>
<dbReference type="Proteomes" id="UP000268829">
    <property type="component" value="Unassembled WGS sequence"/>
</dbReference>
<dbReference type="GO" id="GO:0004803">
    <property type="term" value="F:transposase activity"/>
    <property type="evidence" value="ECO:0007669"/>
    <property type="project" value="InterPro"/>
</dbReference>
<dbReference type="InterPro" id="IPR002559">
    <property type="entry name" value="Transposase_11"/>
</dbReference>
<evidence type="ECO:0000313" key="3">
    <source>
        <dbReference type="Proteomes" id="UP000268829"/>
    </source>
</evidence>
<sequence>MTPARAHDRTQLDTLVDKPGTTYVFDRGFVDCAKFDAFCERQIFFITRVKKKAAIRYLFDSPVHEGNGIKMGTKIK</sequence>
<proteinExistence type="predicted"/>
<dbReference type="OrthoDB" id="2660830at2"/>
<keyword evidence="3" id="KW-1185">Reference proteome</keyword>
<gene>
    <name evidence="2" type="ORF">EDM57_03270</name>
</gene>
<evidence type="ECO:0000313" key="2">
    <source>
        <dbReference type="EMBL" id="RNB60068.1"/>
    </source>
</evidence>
<feature type="domain" description="Transposase IS4-like" evidence="1">
    <location>
        <begin position="2"/>
        <end position="56"/>
    </location>
</feature>
<reference evidence="2 3" key="1">
    <citation type="submission" date="2018-10" db="EMBL/GenBank/DDBJ databases">
        <title>Phylogenomics of Brevibacillus.</title>
        <authorList>
            <person name="Dunlap C."/>
        </authorList>
    </citation>
    <scope>NUCLEOTIDE SEQUENCE [LARGE SCALE GENOMIC DNA]</scope>
    <source>
        <strain evidence="2 3">DSM 100115</strain>
    </source>
</reference>